<dbReference type="EMBL" id="BNJK01000001">
    <property type="protein sequence ID" value="GHO94685.1"/>
    <property type="molecule type" value="Genomic_DNA"/>
</dbReference>
<accession>A0A8J3ILK8</accession>
<dbReference type="Proteomes" id="UP000597444">
    <property type="component" value="Unassembled WGS sequence"/>
</dbReference>
<name>A0A8J3ILK8_9CHLR</name>
<proteinExistence type="predicted"/>
<dbReference type="Gene3D" id="1.10.30.50">
    <property type="match status" value="1"/>
</dbReference>
<comment type="caution">
    <text evidence="3">The sequence shown here is derived from an EMBL/GenBank/DDBJ whole genome shotgun (WGS) entry which is preliminary data.</text>
</comment>
<feature type="domain" description="HNH nuclease" evidence="2">
    <location>
        <begin position="68"/>
        <end position="115"/>
    </location>
</feature>
<organism evidence="3 4">
    <name type="scientific">Reticulibacter mediterranei</name>
    <dbReference type="NCBI Taxonomy" id="2778369"/>
    <lineage>
        <taxon>Bacteria</taxon>
        <taxon>Bacillati</taxon>
        <taxon>Chloroflexota</taxon>
        <taxon>Ktedonobacteria</taxon>
        <taxon>Ktedonobacterales</taxon>
        <taxon>Reticulibacteraceae</taxon>
        <taxon>Reticulibacter</taxon>
    </lineage>
</organism>
<reference evidence="3" key="1">
    <citation type="submission" date="2020-10" db="EMBL/GenBank/DDBJ databases">
        <title>Taxonomic study of unclassified bacteria belonging to the class Ktedonobacteria.</title>
        <authorList>
            <person name="Yabe S."/>
            <person name="Wang C.M."/>
            <person name="Zheng Y."/>
            <person name="Sakai Y."/>
            <person name="Cavaletti L."/>
            <person name="Monciardini P."/>
            <person name="Donadio S."/>
        </authorList>
    </citation>
    <scope>NUCLEOTIDE SEQUENCE</scope>
    <source>
        <strain evidence="3">ID150040</strain>
    </source>
</reference>
<evidence type="ECO:0000313" key="4">
    <source>
        <dbReference type="Proteomes" id="UP000597444"/>
    </source>
</evidence>
<evidence type="ECO:0000256" key="1">
    <source>
        <dbReference type="SAM" id="Coils"/>
    </source>
</evidence>
<dbReference type="GO" id="GO:0004519">
    <property type="term" value="F:endonuclease activity"/>
    <property type="evidence" value="ECO:0007669"/>
    <property type="project" value="InterPro"/>
</dbReference>
<sequence length="138" mass="16144">MTSENEQFLLRLAQRIAQQERKVVKEIRELAGTEENYLIIIREHERVQEQVVRARYLQARATLTLAEWLATVVHFRWRCAYCQEKPFQVLHHFTPRSQGGTSSDNCVPACYSCARSKVHKNTHVKDYLDRMKAGSLLL</sequence>
<dbReference type="SMART" id="SM00507">
    <property type="entry name" value="HNHc"/>
    <property type="match status" value="1"/>
</dbReference>
<keyword evidence="1" id="KW-0175">Coiled coil</keyword>
<gene>
    <name evidence="3" type="ORF">KSF_047330</name>
</gene>
<feature type="coiled-coil region" evidence="1">
    <location>
        <begin position="9"/>
        <end position="36"/>
    </location>
</feature>
<dbReference type="RefSeq" id="WP_220205399.1">
    <property type="nucleotide sequence ID" value="NZ_BNJK01000001.1"/>
</dbReference>
<evidence type="ECO:0000313" key="3">
    <source>
        <dbReference type="EMBL" id="GHO94685.1"/>
    </source>
</evidence>
<dbReference type="AlphaFoldDB" id="A0A8J3ILK8"/>
<dbReference type="InterPro" id="IPR003615">
    <property type="entry name" value="HNH_nuc"/>
</dbReference>
<dbReference type="Pfam" id="PF01844">
    <property type="entry name" value="HNH"/>
    <property type="match status" value="1"/>
</dbReference>
<protein>
    <recommendedName>
        <fullName evidence="2">HNH nuclease domain-containing protein</fullName>
    </recommendedName>
</protein>
<evidence type="ECO:0000259" key="2">
    <source>
        <dbReference type="SMART" id="SM00507"/>
    </source>
</evidence>
<dbReference type="InterPro" id="IPR002711">
    <property type="entry name" value="HNH"/>
</dbReference>
<keyword evidence="4" id="KW-1185">Reference proteome</keyword>
<dbReference type="GO" id="GO:0008270">
    <property type="term" value="F:zinc ion binding"/>
    <property type="evidence" value="ECO:0007669"/>
    <property type="project" value="InterPro"/>
</dbReference>
<dbReference type="GO" id="GO:0003676">
    <property type="term" value="F:nucleic acid binding"/>
    <property type="evidence" value="ECO:0007669"/>
    <property type="project" value="InterPro"/>
</dbReference>
<dbReference type="CDD" id="cd00085">
    <property type="entry name" value="HNHc"/>
    <property type="match status" value="1"/>
</dbReference>